<keyword evidence="1" id="KW-1133">Transmembrane helix</keyword>
<keyword evidence="1" id="KW-0812">Transmembrane</keyword>
<dbReference type="AlphaFoldDB" id="A0A5J4LFY1"/>
<proteinExistence type="predicted"/>
<protein>
    <submittedName>
        <fullName evidence="2">Uncharacterized protein</fullName>
    </submittedName>
</protein>
<dbReference type="RefSeq" id="WP_170314279.1">
    <property type="nucleotide sequence ID" value="NZ_BLAG01000009.1"/>
</dbReference>
<keyword evidence="1" id="KW-0472">Membrane</keyword>
<reference evidence="2 3" key="1">
    <citation type="submission" date="2019-10" db="EMBL/GenBank/DDBJ databases">
        <title>Whole genome shotgun sequence of Streptomyces angustmyceticus NBRC 3934.</title>
        <authorList>
            <person name="Hosoyama A."/>
            <person name="Ichikawa N."/>
            <person name="Kimura A."/>
            <person name="Kitahashi Y."/>
            <person name="Komaki H."/>
            <person name="Uohara A."/>
        </authorList>
    </citation>
    <scope>NUCLEOTIDE SEQUENCE [LARGE SCALE GENOMIC DNA]</scope>
    <source>
        <strain evidence="2 3">NBRC 3934</strain>
    </source>
</reference>
<evidence type="ECO:0000256" key="1">
    <source>
        <dbReference type="SAM" id="Phobius"/>
    </source>
</evidence>
<name>A0A5J4LFY1_9ACTN</name>
<accession>A0A5J4LFY1</accession>
<dbReference type="Proteomes" id="UP000325598">
    <property type="component" value="Unassembled WGS sequence"/>
</dbReference>
<organism evidence="2 3">
    <name type="scientific">Streptomyces angustmyceticus</name>
    <dbReference type="NCBI Taxonomy" id="285578"/>
    <lineage>
        <taxon>Bacteria</taxon>
        <taxon>Bacillati</taxon>
        <taxon>Actinomycetota</taxon>
        <taxon>Actinomycetes</taxon>
        <taxon>Kitasatosporales</taxon>
        <taxon>Streptomycetaceae</taxon>
        <taxon>Streptomyces</taxon>
    </lineage>
</organism>
<evidence type="ECO:0000313" key="2">
    <source>
        <dbReference type="EMBL" id="GES30821.1"/>
    </source>
</evidence>
<keyword evidence="3" id="KW-1185">Reference proteome</keyword>
<sequence length="60" mass="6493">MAKTAFTVLWAGVVIVADRVLDGAIWAQYLAMLLLAGIFAFTVDKVPGPRGKSTRGNWEV</sequence>
<comment type="caution">
    <text evidence="2">The sequence shown here is derived from an EMBL/GenBank/DDBJ whole genome shotgun (WGS) entry which is preliminary data.</text>
</comment>
<gene>
    <name evidence="2" type="ORF">San01_33080</name>
</gene>
<evidence type="ECO:0000313" key="3">
    <source>
        <dbReference type="Proteomes" id="UP000325598"/>
    </source>
</evidence>
<feature type="transmembrane region" description="Helical" evidence="1">
    <location>
        <begin position="26"/>
        <end position="43"/>
    </location>
</feature>
<dbReference type="GeneID" id="96752560"/>
<dbReference type="EMBL" id="BLAG01000009">
    <property type="protein sequence ID" value="GES30821.1"/>
    <property type="molecule type" value="Genomic_DNA"/>
</dbReference>